<name>A0A2A6FPY9_9MICO</name>
<accession>A0A2A6FPY9</accession>
<dbReference type="PROSITE" id="PS00059">
    <property type="entry name" value="ADH_ZINC"/>
    <property type="match status" value="1"/>
</dbReference>
<organism evidence="8 9">
    <name type="scientific">Candidatus Lumbricidiphila eiseniae</name>
    <dbReference type="NCBI Taxonomy" id="1969409"/>
    <lineage>
        <taxon>Bacteria</taxon>
        <taxon>Bacillati</taxon>
        <taxon>Actinomycetota</taxon>
        <taxon>Actinomycetes</taxon>
        <taxon>Micrococcales</taxon>
        <taxon>Microbacteriaceae</taxon>
        <taxon>Candidatus Lumbricidiphila</taxon>
    </lineage>
</organism>
<evidence type="ECO:0000313" key="9">
    <source>
        <dbReference type="Proteomes" id="UP000219994"/>
    </source>
</evidence>
<protein>
    <submittedName>
        <fullName evidence="8">NAD(P)-dependent alcohol dehydrogenase</fullName>
    </submittedName>
</protein>
<evidence type="ECO:0000256" key="6">
    <source>
        <dbReference type="RuleBase" id="RU361277"/>
    </source>
</evidence>
<dbReference type="InterPro" id="IPR013149">
    <property type="entry name" value="ADH-like_C"/>
</dbReference>
<dbReference type="Proteomes" id="UP000219994">
    <property type="component" value="Unassembled WGS sequence"/>
</dbReference>
<dbReference type="GO" id="GO:0008270">
    <property type="term" value="F:zinc ion binding"/>
    <property type="evidence" value="ECO:0007669"/>
    <property type="project" value="InterPro"/>
</dbReference>
<dbReference type="SUPFAM" id="SSF50129">
    <property type="entry name" value="GroES-like"/>
    <property type="match status" value="1"/>
</dbReference>
<evidence type="ECO:0000256" key="2">
    <source>
        <dbReference type="ARBA" id="ARBA00008072"/>
    </source>
</evidence>
<keyword evidence="4 6" id="KW-0862">Zinc</keyword>
<evidence type="ECO:0000313" key="8">
    <source>
        <dbReference type="EMBL" id="PDQ34935.1"/>
    </source>
</evidence>
<dbReference type="Gene3D" id="3.90.180.10">
    <property type="entry name" value="Medium-chain alcohol dehydrogenases, catalytic domain"/>
    <property type="match status" value="1"/>
</dbReference>
<evidence type="ECO:0000256" key="4">
    <source>
        <dbReference type="ARBA" id="ARBA00022833"/>
    </source>
</evidence>
<dbReference type="InterPro" id="IPR013154">
    <property type="entry name" value="ADH-like_N"/>
</dbReference>
<dbReference type="Pfam" id="PF00107">
    <property type="entry name" value="ADH_zinc_N"/>
    <property type="match status" value="1"/>
</dbReference>
<dbReference type="Gene3D" id="3.40.50.720">
    <property type="entry name" value="NAD(P)-binding Rossmann-like Domain"/>
    <property type="match status" value="1"/>
</dbReference>
<dbReference type="InterPro" id="IPR045306">
    <property type="entry name" value="SDH-like"/>
</dbReference>
<dbReference type="Pfam" id="PF08240">
    <property type="entry name" value="ADH_N"/>
    <property type="match status" value="1"/>
</dbReference>
<comment type="caution">
    <text evidence="8">The sequence shown here is derived from an EMBL/GenBank/DDBJ whole genome shotgun (WGS) entry which is preliminary data.</text>
</comment>
<dbReference type="InterPro" id="IPR036291">
    <property type="entry name" value="NAD(P)-bd_dom_sf"/>
</dbReference>
<evidence type="ECO:0000256" key="3">
    <source>
        <dbReference type="ARBA" id="ARBA00022723"/>
    </source>
</evidence>
<comment type="similarity">
    <text evidence="2 6">Belongs to the zinc-containing alcohol dehydrogenase family.</text>
</comment>
<evidence type="ECO:0000259" key="7">
    <source>
        <dbReference type="SMART" id="SM00829"/>
    </source>
</evidence>
<dbReference type="AlphaFoldDB" id="A0A2A6FPY9"/>
<dbReference type="PANTHER" id="PTHR43161:SF9">
    <property type="entry name" value="SORBITOL DEHYDROGENASE"/>
    <property type="match status" value="1"/>
</dbReference>
<dbReference type="GO" id="GO:0016616">
    <property type="term" value="F:oxidoreductase activity, acting on the CH-OH group of donors, NAD or NADP as acceptor"/>
    <property type="evidence" value="ECO:0007669"/>
    <property type="project" value="InterPro"/>
</dbReference>
<evidence type="ECO:0000256" key="5">
    <source>
        <dbReference type="ARBA" id="ARBA00023002"/>
    </source>
</evidence>
<dbReference type="SMART" id="SM00829">
    <property type="entry name" value="PKS_ER"/>
    <property type="match status" value="1"/>
</dbReference>
<gene>
    <name evidence="8" type="ORF">B5766_08725</name>
</gene>
<sequence>MHASVLTPELEVRVVECSTPTPATDEVLIRVGSVGVCGSDVHFYREGRLGDFVVEKPMVLGHEAGGTIVAVGSGVDASRVGQRVSIEPQRPDLTSSESLAGRYNLDPSMEFYATPPIDGAFAEYVTIQSHFAHTVPDTVSDDAAGLMEPLSVGIATARKAGITVGQRVLISGCGPIGLVLAQVSRAYGASEIIMTDLDQSRRHTALQFGATAVCDPRTEDVTGLGVDVFLEASGAASAVQAGIRALRPAGTAVLVGMGASEVLVPLPVIQNRELTVTGIFRYANTWPTAIGMVVRGLIDLDGLVTGHFGLEQVREALESTVLPGALKSMVVPAQK</sequence>
<dbReference type="InterPro" id="IPR002328">
    <property type="entry name" value="ADH_Zn_CS"/>
</dbReference>
<comment type="cofactor">
    <cofactor evidence="1 6">
        <name>Zn(2+)</name>
        <dbReference type="ChEBI" id="CHEBI:29105"/>
    </cofactor>
</comment>
<proteinExistence type="inferred from homology"/>
<dbReference type="EMBL" id="NAEP01000044">
    <property type="protein sequence ID" value="PDQ34935.1"/>
    <property type="molecule type" value="Genomic_DNA"/>
</dbReference>
<reference evidence="9" key="1">
    <citation type="submission" date="2017-03" db="EMBL/GenBank/DDBJ databases">
        <authorList>
            <person name="Lund M.B."/>
        </authorList>
    </citation>
    <scope>NUCLEOTIDE SEQUENCE [LARGE SCALE GENOMIC DNA]</scope>
</reference>
<dbReference type="PANTHER" id="PTHR43161">
    <property type="entry name" value="SORBITOL DEHYDROGENASE"/>
    <property type="match status" value="1"/>
</dbReference>
<dbReference type="InterPro" id="IPR020843">
    <property type="entry name" value="ER"/>
</dbReference>
<keyword evidence="5" id="KW-0560">Oxidoreductase</keyword>
<dbReference type="InterPro" id="IPR011032">
    <property type="entry name" value="GroES-like_sf"/>
</dbReference>
<evidence type="ECO:0000256" key="1">
    <source>
        <dbReference type="ARBA" id="ARBA00001947"/>
    </source>
</evidence>
<feature type="domain" description="Enoyl reductase (ER)" evidence="7">
    <location>
        <begin position="3"/>
        <end position="322"/>
    </location>
</feature>
<dbReference type="CDD" id="cd05285">
    <property type="entry name" value="sorbitol_DH"/>
    <property type="match status" value="1"/>
</dbReference>
<keyword evidence="3 6" id="KW-0479">Metal-binding</keyword>
<dbReference type="SUPFAM" id="SSF51735">
    <property type="entry name" value="NAD(P)-binding Rossmann-fold domains"/>
    <property type="match status" value="1"/>
</dbReference>